<evidence type="ECO:0000259" key="4">
    <source>
        <dbReference type="PROSITE" id="PS51898"/>
    </source>
</evidence>
<keyword evidence="1" id="KW-0229">DNA integration</keyword>
<evidence type="ECO:0000256" key="1">
    <source>
        <dbReference type="ARBA" id="ARBA00022908"/>
    </source>
</evidence>
<dbReference type="PANTHER" id="PTHR30349:SF41">
    <property type="entry name" value="INTEGRASE_RECOMBINASE PROTEIN MJ0367-RELATED"/>
    <property type="match status" value="1"/>
</dbReference>
<dbReference type="Gene3D" id="1.10.443.10">
    <property type="entry name" value="Intergrase catalytic core"/>
    <property type="match status" value="1"/>
</dbReference>
<dbReference type="PROSITE" id="PS51898">
    <property type="entry name" value="TYR_RECOMBINASE"/>
    <property type="match status" value="1"/>
</dbReference>
<dbReference type="SUPFAM" id="SSF56349">
    <property type="entry name" value="DNA breaking-rejoining enzymes"/>
    <property type="match status" value="1"/>
</dbReference>
<evidence type="ECO:0000313" key="6">
    <source>
        <dbReference type="Proteomes" id="UP001596099"/>
    </source>
</evidence>
<dbReference type="CDD" id="cd00397">
    <property type="entry name" value="DNA_BRE_C"/>
    <property type="match status" value="1"/>
</dbReference>
<comment type="caution">
    <text evidence="5">The sequence shown here is derived from an EMBL/GenBank/DDBJ whole genome shotgun (WGS) entry which is preliminary data.</text>
</comment>
<protein>
    <submittedName>
        <fullName evidence="5">Tyrosine-type recombinase/integrase</fullName>
    </submittedName>
</protein>
<name>A0ABD5RMS7_9EURY</name>
<evidence type="ECO:0000256" key="2">
    <source>
        <dbReference type="ARBA" id="ARBA00023125"/>
    </source>
</evidence>
<dbReference type="Pfam" id="PF00589">
    <property type="entry name" value="Phage_integrase"/>
    <property type="match status" value="1"/>
</dbReference>
<organism evidence="5 6">
    <name type="scientific">Halomarina salina</name>
    <dbReference type="NCBI Taxonomy" id="1872699"/>
    <lineage>
        <taxon>Archaea</taxon>
        <taxon>Methanobacteriati</taxon>
        <taxon>Methanobacteriota</taxon>
        <taxon>Stenosarchaea group</taxon>
        <taxon>Halobacteria</taxon>
        <taxon>Halobacteriales</taxon>
        <taxon>Natronomonadaceae</taxon>
        <taxon>Halomarina</taxon>
    </lineage>
</organism>
<gene>
    <name evidence="5" type="ORF">ACFPYI_09100</name>
</gene>
<dbReference type="AlphaFoldDB" id="A0ABD5RMS7"/>
<dbReference type="EMBL" id="JBHSQH010000001">
    <property type="protein sequence ID" value="MFC5971485.1"/>
    <property type="molecule type" value="Genomic_DNA"/>
</dbReference>
<dbReference type="GO" id="GO:0015074">
    <property type="term" value="P:DNA integration"/>
    <property type="evidence" value="ECO:0007669"/>
    <property type="project" value="UniProtKB-KW"/>
</dbReference>
<evidence type="ECO:0000256" key="3">
    <source>
        <dbReference type="ARBA" id="ARBA00023172"/>
    </source>
</evidence>
<dbReference type="Proteomes" id="UP001596099">
    <property type="component" value="Unassembled WGS sequence"/>
</dbReference>
<dbReference type="InterPro" id="IPR050090">
    <property type="entry name" value="Tyrosine_recombinase_XerCD"/>
</dbReference>
<dbReference type="InterPro" id="IPR013762">
    <property type="entry name" value="Integrase-like_cat_sf"/>
</dbReference>
<dbReference type="GO" id="GO:0003677">
    <property type="term" value="F:DNA binding"/>
    <property type="evidence" value="ECO:0007669"/>
    <property type="project" value="UniProtKB-KW"/>
</dbReference>
<keyword evidence="2" id="KW-0238">DNA-binding</keyword>
<dbReference type="GO" id="GO:0006310">
    <property type="term" value="P:DNA recombination"/>
    <property type="evidence" value="ECO:0007669"/>
    <property type="project" value="UniProtKB-KW"/>
</dbReference>
<keyword evidence="3" id="KW-0233">DNA recombination</keyword>
<keyword evidence="6" id="KW-1185">Reference proteome</keyword>
<dbReference type="RefSeq" id="WP_247414379.1">
    <property type="nucleotide sequence ID" value="NZ_JALLGW010000001.1"/>
</dbReference>
<accession>A0ABD5RMS7</accession>
<dbReference type="InterPro" id="IPR011010">
    <property type="entry name" value="DNA_brk_join_enz"/>
</dbReference>
<reference evidence="5 6" key="1">
    <citation type="journal article" date="2019" name="Int. J. Syst. Evol. Microbiol.">
        <title>The Global Catalogue of Microorganisms (GCM) 10K type strain sequencing project: providing services to taxonomists for standard genome sequencing and annotation.</title>
        <authorList>
            <consortium name="The Broad Institute Genomics Platform"/>
            <consortium name="The Broad Institute Genome Sequencing Center for Infectious Disease"/>
            <person name="Wu L."/>
            <person name="Ma J."/>
        </authorList>
    </citation>
    <scope>NUCLEOTIDE SEQUENCE [LARGE SCALE GENOMIC DNA]</scope>
    <source>
        <strain evidence="5 6">CGMCC 1.12543</strain>
    </source>
</reference>
<proteinExistence type="predicted"/>
<dbReference type="InterPro" id="IPR002104">
    <property type="entry name" value="Integrase_catalytic"/>
</dbReference>
<dbReference type="PANTHER" id="PTHR30349">
    <property type="entry name" value="PHAGE INTEGRASE-RELATED"/>
    <property type="match status" value="1"/>
</dbReference>
<evidence type="ECO:0000313" key="5">
    <source>
        <dbReference type="EMBL" id="MFC5971485.1"/>
    </source>
</evidence>
<feature type="domain" description="Tyr recombinase" evidence="4">
    <location>
        <begin position="145"/>
        <end position="336"/>
    </location>
</feature>
<sequence>MANTPRDKLAARFRTFDEYVEAGDIDAASAAAIREVINAYDERNVTVSKPAGEGYREPATLMSWLYRLAIFARERDLTTATAAELNADIQAMLDGTHRSVKDDGLTMGTLRSYQAALRVFYGYHDGFSVTPDEIQLFDKADTHIDPADMLTKEEIHMAREAADNVRDLLIFDLLLYTGMRRGALRTLRVKDVDVQAGEWRFNSEVDGLKKIHQPFAPRPLLMAKATVRDWLEYHPDPQPDNYLVTARPNFAAVDPSVPIAGETVRRVMADIKADAGIEKPMHPHAMRHNFVTICKRNYRIPDDTVKFLIGHHPASNVMETTYSHLSGDDHIQRANEGAGLVDPEDESPFTPDACRYCSAPLAPNAKACSRCGYVYTPDAVAVVDRMNEDMKASYAVTAPDENDTLDELGELDALLADPAVKAALLDRLGVAE</sequence>